<reference evidence="2 3" key="1">
    <citation type="submission" date="2023-07" db="EMBL/GenBank/DDBJ databases">
        <title>Genomic Encyclopedia of Type Strains, Phase IV (KMG-IV): sequencing the most valuable type-strain genomes for metagenomic binning, comparative biology and taxonomic classification.</title>
        <authorList>
            <person name="Goeker M."/>
        </authorList>
    </citation>
    <scope>NUCLEOTIDE SEQUENCE [LARGE SCALE GENOMIC DNA]</scope>
    <source>
        <strain evidence="2 3">DSM 105143</strain>
    </source>
</reference>
<organism evidence="2 3">
    <name type="scientific">Streptococcus moroccensis</name>
    <dbReference type="NCBI Taxonomy" id="1451356"/>
    <lineage>
        <taxon>Bacteria</taxon>
        <taxon>Bacillati</taxon>
        <taxon>Bacillota</taxon>
        <taxon>Bacilli</taxon>
        <taxon>Lactobacillales</taxon>
        <taxon>Streptococcaceae</taxon>
        <taxon>Streptococcus</taxon>
    </lineage>
</organism>
<sequence length="185" mass="21203">MLQIYDYMKWLSIFVILSLLVVLSTIITLGIFGVMPSLNAGMAVVEVCCEDSNRNVKDIIQLFCNEWINQIKSSGFYLFLMTVVNLLNLLILIRIPFSIIFQWWSLMVFVLSFLLNVAWLLSEAKEPKVVWIYLINNLTKVAITTVVILVTTIIVFSWISIVGILIVGLTCYILNMIRVFELERG</sequence>
<dbReference type="EMBL" id="JAUSTM010000007">
    <property type="protein sequence ID" value="MDQ0222414.1"/>
    <property type="molecule type" value="Genomic_DNA"/>
</dbReference>
<feature type="transmembrane region" description="Helical" evidence="1">
    <location>
        <begin position="75"/>
        <end position="93"/>
    </location>
</feature>
<keyword evidence="3" id="KW-1185">Reference proteome</keyword>
<protein>
    <submittedName>
        <fullName evidence="2">Membrane protein YesL</fullName>
    </submittedName>
</protein>
<keyword evidence="1" id="KW-1133">Transmembrane helix</keyword>
<comment type="caution">
    <text evidence="2">The sequence shown here is derived from an EMBL/GenBank/DDBJ whole genome shotgun (WGS) entry which is preliminary data.</text>
</comment>
<feature type="transmembrane region" description="Helical" evidence="1">
    <location>
        <begin position="12"/>
        <end position="35"/>
    </location>
</feature>
<dbReference type="RefSeq" id="WP_307121614.1">
    <property type="nucleotide sequence ID" value="NZ_JAUSTM010000007.1"/>
</dbReference>
<name>A0ABT9YQZ3_9STRE</name>
<gene>
    <name evidence="2" type="ORF">J2S23_000966</name>
</gene>
<feature type="transmembrane region" description="Helical" evidence="1">
    <location>
        <begin position="100"/>
        <end position="121"/>
    </location>
</feature>
<keyword evidence="1" id="KW-0812">Transmembrane</keyword>
<evidence type="ECO:0000313" key="2">
    <source>
        <dbReference type="EMBL" id="MDQ0222414.1"/>
    </source>
</evidence>
<evidence type="ECO:0000256" key="1">
    <source>
        <dbReference type="SAM" id="Phobius"/>
    </source>
</evidence>
<keyword evidence="1" id="KW-0472">Membrane</keyword>
<feature type="transmembrane region" description="Helical" evidence="1">
    <location>
        <begin position="141"/>
        <end position="174"/>
    </location>
</feature>
<dbReference type="Proteomes" id="UP001223079">
    <property type="component" value="Unassembled WGS sequence"/>
</dbReference>
<evidence type="ECO:0000313" key="3">
    <source>
        <dbReference type="Proteomes" id="UP001223079"/>
    </source>
</evidence>
<proteinExistence type="predicted"/>
<accession>A0ABT9YQZ3</accession>